<accession>A0ABY4BMN0</accession>
<feature type="domain" description="Calcineurin-like phosphoesterase" evidence="1">
    <location>
        <begin position="29"/>
        <end position="123"/>
    </location>
</feature>
<dbReference type="SUPFAM" id="SSF56300">
    <property type="entry name" value="Metallo-dependent phosphatases"/>
    <property type="match status" value="1"/>
</dbReference>
<dbReference type="EMBL" id="CP094532">
    <property type="protein sequence ID" value="UOE40365.1"/>
    <property type="molecule type" value="Genomic_DNA"/>
</dbReference>
<gene>
    <name evidence="2" type="primary">pdeM</name>
    <name evidence="2" type="ORF">MTP09_10655</name>
</gene>
<evidence type="ECO:0000259" key="1">
    <source>
        <dbReference type="Pfam" id="PF00149"/>
    </source>
</evidence>
<dbReference type="PANTHER" id="PTHR39323">
    <property type="entry name" value="BLR1149 PROTEIN"/>
    <property type="match status" value="1"/>
</dbReference>
<keyword evidence="2" id="KW-0540">Nuclease</keyword>
<dbReference type="GO" id="GO:0016874">
    <property type="term" value="F:ligase activity"/>
    <property type="evidence" value="ECO:0007669"/>
    <property type="project" value="UniProtKB-KW"/>
</dbReference>
<keyword evidence="3" id="KW-1185">Reference proteome</keyword>
<dbReference type="InterPro" id="IPR024173">
    <property type="entry name" value="Pesterase_MJ0037-like"/>
</dbReference>
<organism evidence="2 3">
    <name type="scientific">Chryseobacterium suipulveris</name>
    <dbReference type="NCBI Taxonomy" id="2929800"/>
    <lineage>
        <taxon>Bacteria</taxon>
        <taxon>Pseudomonadati</taxon>
        <taxon>Bacteroidota</taxon>
        <taxon>Flavobacteriia</taxon>
        <taxon>Flavobacteriales</taxon>
        <taxon>Weeksellaceae</taxon>
        <taxon>Chryseobacterium group</taxon>
        <taxon>Chryseobacterium</taxon>
    </lineage>
</organism>
<dbReference type="PANTHER" id="PTHR39323:SF1">
    <property type="entry name" value="BLR1149 PROTEIN"/>
    <property type="match status" value="1"/>
</dbReference>
<dbReference type="GO" id="GO:0004519">
    <property type="term" value="F:endonuclease activity"/>
    <property type="evidence" value="ECO:0007669"/>
    <property type="project" value="UniProtKB-KW"/>
</dbReference>
<dbReference type="InterPro" id="IPR029052">
    <property type="entry name" value="Metallo-depent_PP-like"/>
</dbReference>
<reference evidence="2 3" key="1">
    <citation type="submission" date="2022-03" db="EMBL/GenBank/DDBJ databases">
        <title>Chryseobacterium sp. isolated from particulate matters in swine house.</title>
        <authorList>
            <person name="Won M."/>
            <person name="Kim S.-J."/>
            <person name="Kwon S.-W."/>
        </authorList>
    </citation>
    <scope>NUCLEOTIDE SEQUENCE [LARGE SCALE GENOMIC DNA]</scope>
    <source>
        <strain evidence="2 3">SC2-2</strain>
    </source>
</reference>
<name>A0ABY4BMN0_9FLAO</name>
<protein>
    <submittedName>
        <fullName evidence="2">Ligase-associated DNA damage response endonuclease PdeM</fullName>
        <ecNumber evidence="2">3.1.-.-</ecNumber>
    </submittedName>
</protein>
<proteinExistence type="predicted"/>
<evidence type="ECO:0000313" key="2">
    <source>
        <dbReference type="EMBL" id="UOE40365.1"/>
    </source>
</evidence>
<keyword evidence="2" id="KW-0436">Ligase</keyword>
<dbReference type="GO" id="GO:0016787">
    <property type="term" value="F:hydrolase activity"/>
    <property type="evidence" value="ECO:0007669"/>
    <property type="project" value="UniProtKB-KW"/>
</dbReference>
<dbReference type="PIRSF" id="PIRSF000887">
    <property type="entry name" value="Pesterase_MJ0037"/>
    <property type="match status" value="1"/>
</dbReference>
<dbReference type="InterPro" id="IPR004843">
    <property type="entry name" value="Calcineurin-like_PHP"/>
</dbReference>
<keyword evidence="2" id="KW-0255">Endonuclease</keyword>
<evidence type="ECO:0000313" key="3">
    <source>
        <dbReference type="Proteomes" id="UP000831460"/>
    </source>
</evidence>
<keyword evidence="2" id="KW-0378">Hydrolase</keyword>
<dbReference type="EC" id="3.1.-.-" evidence="2"/>
<dbReference type="Proteomes" id="UP000831460">
    <property type="component" value="Chromosome"/>
</dbReference>
<dbReference type="NCBIfam" id="TIGR04123">
    <property type="entry name" value="P_estr_lig_assc"/>
    <property type="match status" value="1"/>
</dbReference>
<sequence>MIQTLSKIIQNETLIFTNQKAIFWEREKMLIISDLHVGKSAHFRKYGIAVSSEILLDDLIVLEKLILQFEAEKIMIVGDLFHAGENSDLEIFCEWRNRFSHLKIILVKGNHDRISEKFYHENCIDCVENSIEIPPFTFIHEPENGNEKFTISGHIHPGIVFYGKAKQAVKLSCFAISENQIILPAFSKFTGLDTKTLKDNFKYIAFTKGTVFEV</sequence>
<dbReference type="RefSeq" id="WP_243548388.1">
    <property type="nucleotide sequence ID" value="NZ_CP094532.1"/>
</dbReference>
<dbReference type="Gene3D" id="3.60.21.10">
    <property type="match status" value="1"/>
</dbReference>
<dbReference type="InterPro" id="IPR026336">
    <property type="entry name" value="PdeM-like"/>
</dbReference>
<dbReference type="Pfam" id="PF00149">
    <property type="entry name" value="Metallophos"/>
    <property type="match status" value="1"/>
</dbReference>